<name>A0A183GCR2_HELPZ</name>
<dbReference type="PANTHER" id="PTHR36937:SF1">
    <property type="entry name" value="PEPTIDASE S1 DOMAIN-CONTAINING PROTEIN"/>
    <property type="match status" value="1"/>
</dbReference>
<protein>
    <submittedName>
        <fullName evidence="2">CX domain-containing protein</fullName>
    </submittedName>
</protein>
<dbReference type="AlphaFoldDB" id="A0A183GCR2"/>
<dbReference type="Proteomes" id="UP000050761">
    <property type="component" value="Unassembled WGS sequence"/>
</dbReference>
<evidence type="ECO:0000313" key="2">
    <source>
        <dbReference type="WBParaSite" id="HPBE_0001998401-mRNA-1"/>
    </source>
</evidence>
<organism evidence="1 2">
    <name type="scientific">Heligmosomoides polygyrus</name>
    <name type="common">Parasitic roundworm</name>
    <dbReference type="NCBI Taxonomy" id="6339"/>
    <lineage>
        <taxon>Eukaryota</taxon>
        <taxon>Metazoa</taxon>
        <taxon>Ecdysozoa</taxon>
        <taxon>Nematoda</taxon>
        <taxon>Chromadorea</taxon>
        <taxon>Rhabditida</taxon>
        <taxon>Rhabditina</taxon>
        <taxon>Rhabditomorpha</taxon>
        <taxon>Strongyloidea</taxon>
        <taxon>Heligmosomidae</taxon>
        <taxon>Heligmosomoides</taxon>
    </lineage>
</organism>
<sequence>LAVGKRDGDDAKMVLPGLGTFGAGDVKSSIAKFIPAGMNDEVPNSGTFELADKPNLGYMDRETTAGKTSGSTSKMSLGGIGTFQVGQEKEQGTGLLDFSKALSSALISLLKGFVAVFPFLELPALKSEDKPDPNTAIDPSLAEVYYPTPKSYVEEAEKQLELNPPPPKTPFSKIEEDRVNDATDSPHYENPFDRLITRAGFPSKARVHAAKTHTEASGRVPLTQLGLSEKEVYALCAKFAPVAAKTTVLAIASGISCLMFQHCYAAKVEPQFLEKCRGYNQDCAQFQAKARPLGAIANAFSSGVGLTYYNWDVNGIPYYAVNEEGSIGNGHNGKVDFGTWGGGYSDNVGVRDYFSQTQEYGANWYEGTYGYKTGWSIPVVQSVGVEGGGGTQVNVPLKEGEIGKPIYATNGYHVGPYFGYADRVGVDWYNGGVSFNRGVASPFVGIGVNSGTSIGFPSVGTIMNRMGIRDMDQLSQMVAAAGTRTQQSSAIGG</sequence>
<proteinExistence type="predicted"/>
<dbReference type="WBParaSite" id="HPBE_0001998401-mRNA-1">
    <property type="protein sequence ID" value="HPBE_0001998401-mRNA-1"/>
    <property type="gene ID" value="HPBE_0001998401"/>
</dbReference>
<keyword evidence="1" id="KW-1185">Reference proteome</keyword>
<dbReference type="PANTHER" id="PTHR36937">
    <property type="entry name" value="PROTEIN CBG20935-RELATED"/>
    <property type="match status" value="1"/>
</dbReference>
<evidence type="ECO:0000313" key="1">
    <source>
        <dbReference type="Proteomes" id="UP000050761"/>
    </source>
</evidence>
<reference evidence="2" key="1">
    <citation type="submission" date="2019-09" db="UniProtKB">
        <authorList>
            <consortium name="WormBaseParasite"/>
        </authorList>
    </citation>
    <scope>IDENTIFICATION</scope>
</reference>
<accession>A0A183GCR2</accession>